<reference evidence="1" key="2">
    <citation type="journal article" date="2015" name="Data Brief">
        <title>Shoot transcriptome of the giant reed, Arundo donax.</title>
        <authorList>
            <person name="Barrero R.A."/>
            <person name="Guerrero F.D."/>
            <person name="Moolhuijzen P."/>
            <person name="Goolsby J.A."/>
            <person name="Tidwell J."/>
            <person name="Bellgard S.E."/>
            <person name="Bellgard M.I."/>
        </authorList>
    </citation>
    <scope>NUCLEOTIDE SEQUENCE</scope>
    <source>
        <tissue evidence="1">Shoot tissue taken approximately 20 cm above the soil surface</tissue>
    </source>
</reference>
<name>A0A0A9G1V0_ARUDO</name>
<organism evidence="1">
    <name type="scientific">Arundo donax</name>
    <name type="common">Giant reed</name>
    <name type="synonym">Donax arundinaceus</name>
    <dbReference type="NCBI Taxonomy" id="35708"/>
    <lineage>
        <taxon>Eukaryota</taxon>
        <taxon>Viridiplantae</taxon>
        <taxon>Streptophyta</taxon>
        <taxon>Embryophyta</taxon>
        <taxon>Tracheophyta</taxon>
        <taxon>Spermatophyta</taxon>
        <taxon>Magnoliopsida</taxon>
        <taxon>Liliopsida</taxon>
        <taxon>Poales</taxon>
        <taxon>Poaceae</taxon>
        <taxon>PACMAD clade</taxon>
        <taxon>Arundinoideae</taxon>
        <taxon>Arundineae</taxon>
        <taxon>Arundo</taxon>
    </lineage>
</organism>
<proteinExistence type="predicted"/>
<sequence>MQNRLHNRVAAFVKLIVIANQTWRTTLEARYSN</sequence>
<dbReference type="AlphaFoldDB" id="A0A0A9G1V0"/>
<evidence type="ECO:0000313" key="1">
    <source>
        <dbReference type="EMBL" id="JAE19050.1"/>
    </source>
</evidence>
<protein>
    <submittedName>
        <fullName evidence="1">Uncharacterized protein</fullName>
    </submittedName>
</protein>
<reference evidence="1" key="1">
    <citation type="submission" date="2014-09" db="EMBL/GenBank/DDBJ databases">
        <authorList>
            <person name="Magalhaes I.L.F."/>
            <person name="Oliveira U."/>
            <person name="Santos F.R."/>
            <person name="Vidigal T.H.D.A."/>
            <person name="Brescovit A.D."/>
            <person name="Santos A.J."/>
        </authorList>
    </citation>
    <scope>NUCLEOTIDE SEQUENCE</scope>
    <source>
        <tissue evidence="1">Shoot tissue taken approximately 20 cm above the soil surface</tissue>
    </source>
</reference>
<dbReference type="EMBL" id="GBRH01178846">
    <property type="protein sequence ID" value="JAE19050.1"/>
    <property type="molecule type" value="Transcribed_RNA"/>
</dbReference>
<accession>A0A0A9G1V0</accession>